<keyword evidence="2" id="KW-0132">Cell division</keyword>
<dbReference type="Gramene" id="PGSC0003DMT400068629">
    <property type="protein sequence ID" value="PGSC0003DMT400068629"/>
    <property type="gene ID" value="PGSC0003DMG400026686"/>
</dbReference>
<dbReference type="GeneID" id="102578422"/>
<evidence type="ECO:0000256" key="3">
    <source>
        <dbReference type="ARBA" id="ARBA00023127"/>
    </source>
</evidence>
<dbReference type="GO" id="GO:0016538">
    <property type="term" value="F:cyclin-dependent protein serine/threonine kinase regulator activity"/>
    <property type="evidence" value="ECO:0000318"/>
    <property type="project" value="GO_Central"/>
</dbReference>
<dbReference type="CDD" id="cd20543">
    <property type="entry name" value="CYCLIN_AtCycD-like_rpt1"/>
    <property type="match status" value="1"/>
</dbReference>
<dbReference type="InterPro" id="IPR048258">
    <property type="entry name" value="Cyclins_cyclin-box"/>
</dbReference>
<evidence type="ECO:0000256" key="5">
    <source>
        <dbReference type="RuleBase" id="RU000383"/>
    </source>
</evidence>
<dbReference type="KEGG" id="sot:102578422"/>
<protein>
    <submittedName>
        <fullName evidence="7">Cyclin D</fullName>
    </submittedName>
</protein>
<dbReference type="EnsemblPlants" id="PGSC0003DMT400068629">
    <property type="protein sequence ID" value="PGSC0003DMT400068629"/>
    <property type="gene ID" value="PGSC0003DMG400026686"/>
</dbReference>
<dbReference type="InterPro" id="IPR013763">
    <property type="entry name" value="Cyclin-like_dom"/>
</dbReference>
<dbReference type="InterPro" id="IPR039361">
    <property type="entry name" value="Cyclin"/>
</dbReference>
<keyword evidence="3 5" id="KW-0195">Cyclin</keyword>
<dbReference type="GO" id="GO:0051301">
    <property type="term" value="P:cell division"/>
    <property type="evidence" value="ECO:0007669"/>
    <property type="project" value="UniProtKB-KW"/>
</dbReference>
<dbReference type="GO" id="GO:0005737">
    <property type="term" value="C:cytoplasm"/>
    <property type="evidence" value="ECO:0000318"/>
    <property type="project" value="GO_Central"/>
</dbReference>
<evidence type="ECO:0000256" key="2">
    <source>
        <dbReference type="ARBA" id="ARBA00022618"/>
    </source>
</evidence>
<dbReference type="eggNOG" id="KOG0656">
    <property type="taxonomic scope" value="Eukaryota"/>
</dbReference>
<evidence type="ECO:0000259" key="6">
    <source>
        <dbReference type="SMART" id="SM00385"/>
    </source>
</evidence>
<gene>
    <name evidence="7" type="primary">LOC102578422</name>
</gene>
<dbReference type="HOGENOM" id="CLU_048040_1_0_1"/>
<evidence type="ECO:0000256" key="1">
    <source>
        <dbReference type="ARBA" id="ARBA00009065"/>
    </source>
</evidence>
<dbReference type="OMA" id="TIHTMEL"/>
<dbReference type="FunFam" id="1.10.472.10:FF:000060">
    <property type="entry name" value="D6-type cyclin"/>
    <property type="match status" value="1"/>
</dbReference>
<proteinExistence type="inferred from homology"/>
<feature type="domain" description="Cyclin-like" evidence="6">
    <location>
        <begin position="102"/>
        <end position="190"/>
    </location>
</feature>
<dbReference type="SUPFAM" id="SSF47954">
    <property type="entry name" value="Cyclin-like"/>
    <property type="match status" value="1"/>
</dbReference>
<dbReference type="OrthoDB" id="5590282at2759"/>
<dbReference type="PROSITE" id="PS00292">
    <property type="entry name" value="CYCLINS"/>
    <property type="match status" value="1"/>
</dbReference>
<dbReference type="InParanoid" id="M1CJB1"/>
<comment type="similarity">
    <text evidence="1">Belongs to the cyclin family. Cyclin D subfamily.</text>
</comment>
<reference evidence="8" key="1">
    <citation type="journal article" date="2011" name="Nature">
        <title>Genome sequence and analysis of the tuber crop potato.</title>
        <authorList>
            <consortium name="The Potato Genome Sequencing Consortium"/>
        </authorList>
    </citation>
    <scope>NUCLEOTIDE SEQUENCE [LARGE SCALE GENOMIC DNA]</scope>
    <source>
        <strain evidence="8">cv. DM1-3 516 R44</strain>
    </source>
</reference>
<dbReference type="AlphaFoldDB" id="M1CJB1"/>
<dbReference type="Proteomes" id="UP000011115">
    <property type="component" value="Unassembled WGS sequence"/>
</dbReference>
<dbReference type="RefSeq" id="XP_006367192.1">
    <property type="nucleotide sequence ID" value="XM_006367130.2"/>
</dbReference>
<dbReference type="GO" id="GO:0000082">
    <property type="term" value="P:G1/S transition of mitotic cell cycle"/>
    <property type="evidence" value="ECO:0000318"/>
    <property type="project" value="GO_Central"/>
</dbReference>
<dbReference type="PANTHER" id="PTHR10177">
    <property type="entry name" value="CYCLINS"/>
    <property type="match status" value="1"/>
</dbReference>
<dbReference type="GO" id="GO:0005634">
    <property type="term" value="C:nucleus"/>
    <property type="evidence" value="ECO:0000318"/>
    <property type="project" value="GO_Central"/>
</dbReference>
<sequence>MVLHLQEQNIEPQNPILNFDALLCEDDRLDEGDLGEGYHSDERNQNGVIENVKKISPLIECDLFLEDGEVETLLSNEKVNLFYCTSLVSDGVLLGVRKKSLEWMLTVIDHYGFNALTVVLAVNYFDRFISGFLFQKVKPWMSQLVAVACLSIAAKVEEIQVPLLLDLQVSNPKYVFEAKTIQKIELLVLSTLKWKMNPVTPLSFIDHIIRRFGLMTNLHSEFQRKCGNIILGIITGEISI</sequence>
<reference evidence="7" key="2">
    <citation type="submission" date="2015-06" db="UniProtKB">
        <authorList>
            <consortium name="EnsemblPlants"/>
        </authorList>
    </citation>
    <scope>IDENTIFICATION</scope>
    <source>
        <strain evidence="7">DM1-3 516 R44</strain>
    </source>
</reference>
<dbReference type="SMART" id="SM00385">
    <property type="entry name" value="CYCLIN"/>
    <property type="match status" value="1"/>
</dbReference>
<evidence type="ECO:0000313" key="8">
    <source>
        <dbReference type="Proteomes" id="UP000011115"/>
    </source>
</evidence>
<name>M1CJB1_SOLTU</name>
<dbReference type="Gene3D" id="1.10.472.10">
    <property type="entry name" value="Cyclin-like"/>
    <property type="match status" value="2"/>
</dbReference>
<keyword evidence="8" id="KW-1185">Reference proteome</keyword>
<dbReference type="PaxDb" id="4113-PGSC0003DMT400068629"/>
<dbReference type="STRING" id="4113.M1CJB1"/>
<accession>M1CJB1</accession>
<keyword evidence="4" id="KW-0131">Cell cycle</keyword>
<dbReference type="Pfam" id="PF00134">
    <property type="entry name" value="Cyclin_N"/>
    <property type="match status" value="1"/>
</dbReference>
<dbReference type="InterPro" id="IPR006671">
    <property type="entry name" value="Cyclin_N"/>
</dbReference>
<evidence type="ECO:0000313" key="7">
    <source>
        <dbReference type="EnsemblPlants" id="PGSC0003DMT400068629"/>
    </source>
</evidence>
<organism evidence="7 8">
    <name type="scientific">Solanum tuberosum</name>
    <name type="common">Potato</name>
    <dbReference type="NCBI Taxonomy" id="4113"/>
    <lineage>
        <taxon>Eukaryota</taxon>
        <taxon>Viridiplantae</taxon>
        <taxon>Streptophyta</taxon>
        <taxon>Embryophyta</taxon>
        <taxon>Tracheophyta</taxon>
        <taxon>Spermatophyta</taxon>
        <taxon>Magnoliopsida</taxon>
        <taxon>eudicotyledons</taxon>
        <taxon>Gunneridae</taxon>
        <taxon>Pentapetalae</taxon>
        <taxon>asterids</taxon>
        <taxon>lamiids</taxon>
        <taxon>Solanales</taxon>
        <taxon>Solanaceae</taxon>
        <taxon>Solanoideae</taxon>
        <taxon>Solaneae</taxon>
        <taxon>Solanum</taxon>
    </lineage>
</organism>
<evidence type="ECO:0000256" key="4">
    <source>
        <dbReference type="ARBA" id="ARBA00023306"/>
    </source>
</evidence>
<dbReference type="GO" id="GO:0000307">
    <property type="term" value="C:cyclin-dependent protein kinase holoenzyme complex"/>
    <property type="evidence" value="ECO:0000318"/>
    <property type="project" value="GO_Central"/>
</dbReference>
<dbReference type="InterPro" id="IPR036915">
    <property type="entry name" value="Cyclin-like_sf"/>
</dbReference>